<name>A0ABU0I8J6_9HYPH</name>
<proteinExistence type="predicted"/>
<gene>
    <name evidence="1" type="ORF">QO005_000889</name>
</gene>
<dbReference type="Proteomes" id="UP001235269">
    <property type="component" value="Unassembled WGS sequence"/>
</dbReference>
<evidence type="ECO:0000313" key="2">
    <source>
        <dbReference type="Proteomes" id="UP001235269"/>
    </source>
</evidence>
<keyword evidence="2" id="KW-1185">Reference proteome</keyword>
<dbReference type="EMBL" id="JAUSWH010000002">
    <property type="protein sequence ID" value="MDQ0454562.1"/>
    <property type="molecule type" value="Genomic_DNA"/>
</dbReference>
<evidence type="ECO:0000313" key="1">
    <source>
        <dbReference type="EMBL" id="MDQ0454562.1"/>
    </source>
</evidence>
<organism evidence="1 2">
    <name type="scientific">Rhizobium paknamense</name>
    <dbReference type="NCBI Taxonomy" id="1206817"/>
    <lineage>
        <taxon>Bacteria</taxon>
        <taxon>Pseudomonadati</taxon>
        <taxon>Pseudomonadota</taxon>
        <taxon>Alphaproteobacteria</taxon>
        <taxon>Hyphomicrobiales</taxon>
        <taxon>Rhizobiaceae</taxon>
        <taxon>Rhizobium/Agrobacterium group</taxon>
        <taxon>Rhizobium</taxon>
    </lineage>
</organism>
<accession>A0ABU0I8J6</accession>
<protein>
    <submittedName>
        <fullName evidence="1">Uncharacterized protein</fullName>
    </submittedName>
</protein>
<comment type="caution">
    <text evidence="1">The sequence shown here is derived from an EMBL/GenBank/DDBJ whole genome shotgun (WGS) entry which is preliminary data.</text>
</comment>
<reference evidence="1 2" key="1">
    <citation type="submission" date="2023-07" db="EMBL/GenBank/DDBJ databases">
        <title>Genomic Encyclopedia of Type Strains, Phase IV (KMG-IV): sequencing the most valuable type-strain genomes for metagenomic binning, comparative biology and taxonomic classification.</title>
        <authorList>
            <person name="Goeker M."/>
        </authorList>
    </citation>
    <scope>NUCLEOTIDE SEQUENCE [LARGE SCALE GENOMIC DNA]</scope>
    <source>
        <strain evidence="1 2">DSM 100301</strain>
    </source>
</reference>
<sequence length="35" mass="3977">MSLIAFTRLGGKKRKIDAALTIRWENRGAPHLELL</sequence>